<accession>A0A2U3MTY0</accession>
<dbReference type="RefSeq" id="WP_121972428.1">
    <property type="nucleotide sequence ID" value="NZ_OOGT01000001.1"/>
</dbReference>
<evidence type="ECO:0000313" key="2">
    <source>
        <dbReference type="Proteomes" id="UP000245974"/>
    </source>
</evidence>
<keyword evidence="2" id="KW-1185">Reference proteome</keyword>
<organism evidence="1 2">
    <name type="scientific">Acinetobacter stercoris</name>
    <dbReference type="NCBI Taxonomy" id="2126983"/>
    <lineage>
        <taxon>Bacteria</taxon>
        <taxon>Pseudomonadati</taxon>
        <taxon>Pseudomonadota</taxon>
        <taxon>Gammaproteobacteria</taxon>
        <taxon>Moraxellales</taxon>
        <taxon>Moraxellaceae</taxon>
        <taxon>Acinetobacter</taxon>
    </lineage>
</organism>
<dbReference type="OrthoDB" id="8586159at2"/>
<dbReference type="Proteomes" id="UP000245974">
    <property type="component" value="Unassembled WGS sequence"/>
</dbReference>
<name>A0A2U3MTY0_9GAMM</name>
<sequence length="360" mass="40232">MTQILKKHPSSLNIKAGNLAKKLILNDGLRPAQVDVIPGAAGGPKGIGIQGLDQAIFGDFLEREKIHRTVIGSSIGSWRFASILAWGAKQGTERLAELYTNLYFQKNITAQEVSDICRNMLQGLIQGKENHILNHPDYHLTVLAVKSQNLMQSDKKLALAAAILGIIGTNAISRPKSGLFMQRVVAQPENGQQFKIADDGFHTHYFPLLENNVEDWLMASASIPFAMSGISNIQGAPNGVYRDGGLIDYHIDLPYQSKGIVLYPHFTDHITPGWFDKLVKWRKANSSNQDRTLLISPSQEFLKTLPLGRLPDRNDFVEKGLDQKKRIQIWNQCIAESQRMGDEFLELVEKQRLSEVIQDL</sequence>
<gene>
    <name evidence="1" type="ORF">KPC_0032</name>
</gene>
<dbReference type="InterPro" id="IPR016035">
    <property type="entry name" value="Acyl_Trfase/lysoPLipase"/>
</dbReference>
<dbReference type="SUPFAM" id="SSF52151">
    <property type="entry name" value="FabD/lysophospholipase-like"/>
    <property type="match status" value="1"/>
</dbReference>
<dbReference type="AlphaFoldDB" id="A0A2U3MTY0"/>
<evidence type="ECO:0000313" key="1">
    <source>
        <dbReference type="EMBL" id="SPL68854.1"/>
    </source>
</evidence>
<dbReference type="InParanoid" id="A0A2U3MTY0"/>
<reference evidence="2" key="1">
    <citation type="submission" date="2018-03" db="EMBL/GenBank/DDBJ databases">
        <authorList>
            <person name="Blom J."/>
        </authorList>
    </citation>
    <scope>NUCLEOTIDE SEQUENCE [LARGE SCALE GENOMIC DNA]</scope>
    <source>
        <strain evidence="2">KPC-SM-21</strain>
    </source>
</reference>
<dbReference type="EMBL" id="OOGT01000001">
    <property type="protein sequence ID" value="SPL68854.1"/>
    <property type="molecule type" value="Genomic_DNA"/>
</dbReference>
<proteinExistence type="predicted"/>
<protein>
    <recommendedName>
        <fullName evidence="3">Patatin-like phospholipase family protein</fullName>
    </recommendedName>
</protein>
<evidence type="ECO:0008006" key="3">
    <source>
        <dbReference type="Google" id="ProtNLM"/>
    </source>
</evidence>